<name>A0A1M5YVR1_9GAMM</name>
<dbReference type="Pfam" id="PF12833">
    <property type="entry name" value="HTH_18"/>
    <property type="match status" value="1"/>
</dbReference>
<proteinExistence type="predicted"/>
<dbReference type="RefSeq" id="WP_067664830.1">
    <property type="nucleotide sequence ID" value="NZ_FQXG01000008.1"/>
</dbReference>
<evidence type="ECO:0000259" key="3">
    <source>
        <dbReference type="PROSITE" id="PS01124"/>
    </source>
</evidence>
<dbReference type="InterPro" id="IPR052158">
    <property type="entry name" value="INH-QAR"/>
</dbReference>
<dbReference type="Gene3D" id="1.10.10.60">
    <property type="entry name" value="Homeodomain-like"/>
    <property type="match status" value="1"/>
</dbReference>
<keyword evidence="4" id="KW-0238">DNA-binding</keyword>
<protein>
    <submittedName>
        <fullName evidence="4">Transcriptional regulator GlxA family, contains an amidase domain and an AraC-type DNA-binding HTH domain</fullName>
    </submittedName>
</protein>
<dbReference type="GO" id="GO:0043565">
    <property type="term" value="F:sequence-specific DNA binding"/>
    <property type="evidence" value="ECO:0007669"/>
    <property type="project" value="InterPro"/>
</dbReference>
<dbReference type="EMBL" id="FQXG01000008">
    <property type="protein sequence ID" value="SHI16166.1"/>
    <property type="molecule type" value="Genomic_DNA"/>
</dbReference>
<dbReference type="STRING" id="299255.SAMN02745129_4533"/>
<dbReference type="OrthoDB" id="9803764at2"/>
<dbReference type="InterPro" id="IPR029062">
    <property type="entry name" value="Class_I_gatase-like"/>
</dbReference>
<dbReference type="GO" id="GO:0003700">
    <property type="term" value="F:DNA-binding transcription factor activity"/>
    <property type="evidence" value="ECO:0007669"/>
    <property type="project" value="InterPro"/>
</dbReference>
<dbReference type="PROSITE" id="PS01124">
    <property type="entry name" value="HTH_ARAC_FAMILY_2"/>
    <property type="match status" value="1"/>
</dbReference>
<dbReference type="InterPro" id="IPR009057">
    <property type="entry name" value="Homeodomain-like_sf"/>
</dbReference>
<dbReference type="PANTHER" id="PTHR43130">
    <property type="entry name" value="ARAC-FAMILY TRANSCRIPTIONAL REGULATOR"/>
    <property type="match status" value="1"/>
</dbReference>
<dbReference type="PANTHER" id="PTHR43130:SF3">
    <property type="entry name" value="HTH-TYPE TRANSCRIPTIONAL REGULATOR RV1931C"/>
    <property type="match status" value="1"/>
</dbReference>
<evidence type="ECO:0000256" key="1">
    <source>
        <dbReference type="ARBA" id="ARBA00023015"/>
    </source>
</evidence>
<dbReference type="InterPro" id="IPR018060">
    <property type="entry name" value="HTH_AraC"/>
</dbReference>
<dbReference type="AlphaFoldDB" id="A0A1M5YVR1"/>
<dbReference type="SMART" id="SM00342">
    <property type="entry name" value="HTH_ARAC"/>
    <property type="match status" value="1"/>
</dbReference>
<keyword evidence="5" id="KW-1185">Reference proteome</keyword>
<evidence type="ECO:0000313" key="4">
    <source>
        <dbReference type="EMBL" id="SHI16166.1"/>
    </source>
</evidence>
<evidence type="ECO:0000256" key="2">
    <source>
        <dbReference type="ARBA" id="ARBA00023163"/>
    </source>
</evidence>
<dbReference type="Gene3D" id="3.40.50.880">
    <property type="match status" value="1"/>
</dbReference>
<feature type="domain" description="HTH araC/xylS-type" evidence="3">
    <location>
        <begin position="203"/>
        <end position="301"/>
    </location>
</feature>
<dbReference type="SUPFAM" id="SSF52317">
    <property type="entry name" value="Class I glutamine amidotransferase-like"/>
    <property type="match status" value="1"/>
</dbReference>
<accession>A0A1M5YVR1</accession>
<dbReference type="InterPro" id="IPR002818">
    <property type="entry name" value="DJ-1/PfpI"/>
</dbReference>
<keyword evidence="2" id="KW-0804">Transcription</keyword>
<sequence length="307" mass="34349">MSQITLGIYSYPNAAKSAVYGLEEAFQFANLACQEQGLETRFAPRVLTEATAPSGFQVLLLPPAIDSEFYLNPSQEVLQWLQNLHQQGTVLASACAGAFILAGTNLVQGRTLTTHWGLAERFAQQFPNQPLDINAILVDHGDLMSTGGMMSWLDLALELIARYASPSVMRQVGKMLVVDTAPRQQRYYRQFNPDLHHGDTAIVQLQQWLNLHHAEPFSLQSLADKAAMTERTLQRRFLKATGHNPNQYLQRLRVQRACDLLETTPLPFETIASQVGYGDASACRKVFIKLMGLTPSAFRRRFSRQPT</sequence>
<evidence type="ECO:0000313" key="5">
    <source>
        <dbReference type="Proteomes" id="UP000184268"/>
    </source>
</evidence>
<dbReference type="Pfam" id="PF01965">
    <property type="entry name" value="DJ-1_PfpI"/>
    <property type="match status" value="1"/>
</dbReference>
<dbReference type="Proteomes" id="UP000184268">
    <property type="component" value="Unassembled WGS sequence"/>
</dbReference>
<gene>
    <name evidence="4" type="ORF">SAMN02745129_4533</name>
</gene>
<dbReference type="SUPFAM" id="SSF46689">
    <property type="entry name" value="Homeodomain-like"/>
    <property type="match status" value="2"/>
</dbReference>
<keyword evidence="1" id="KW-0805">Transcription regulation</keyword>
<reference evidence="4 5" key="1">
    <citation type="submission" date="2016-11" db="EMBL/GenBank/DDBJ databases">
        <authorList>
            <person name="Jaros S."/>
            <person name="Januszkiewicz K."/>
            <person name="Wedrychowicz H."/>
        </authorList>
    </citation>
    <scope>NUCLEOTIDE SEQUENCE [LARGE SCALE GENOMIC DNA]</scope>
    <source>
        <strain evidence="4 5">DSM 16917</strain>
    </source>
</reference>
<organism evidence="4 5">
    <name type="scientific">Ferrimonas marina</name>
    <dbReference type="NCBI Taxonomy" id="299255"/>
    <lineage>
        <taxon>Bacteria</taxon>
        <taxon>Pseudomonadati</taxon>
        <taxon>Pseudomonadota</taxon>
        <taxon>Gammaproteobacteria</taxon>
        <taxon>Alteromonadales</taxon>
        <taxon>Ferrimonadaceae</taxon>
        <taxon>Ferrimonas</taxon>
    </lineage>
</organism>